<evidence type="ECO:0000256" key="9">
    <source>
        <dbReference type="ARBA" id="ARBA00052069"/>
    </source>
</evidence>
<evidence type="ECO:0000256" key="4">
    <source>
        <dbReference type="ARBA" id="ARBA00022801"/>
    </source>
</evidence>
<dbReference type="Proteomes" id="UP000694906">
    <property type="component" value="Unplaced"/>
</dbReference>
<dbReference type="GO" id="GO:0005654">
    <property type="term" value="C:nucleoplasm"/>
    <property type="evidence" value="ECO:0007669"/>
    <property type="project" value="UniProtKB-ARBA"/>
</dbReference>
<dbReference type="GeneID" id="101717051"/>
<evidence type="ECO:0000313" key="18">
    <source>
        <dbReference type="RefSeq" id="XP_021112993.1"/>
    </source>
</evidence>
<comment type="similarity">
    <text evidence="1 12 14">Belongs to the uracil-DNA glycosylase (UDG) superfamily. UNG family.</text>
</comment>
<dbReference type="SUPFAM" id="SSF52141">
    <property type="entry name" value="Uracil-DNA glycosylase-like"/>
    <property type="match status" value="1"/>
</dbReference>
<dbReference type="CDD" id="cd10027">
    <property type="entry name" value="UDG-F1-like"/>
    <property type="match status" value="1"/>
</dbReference>
<evidence type="ECO:0000256" key="11">
    <source>
        <dbReference type="ARBA" id="ARBA00064140"/>
    </source>
</evidence>
<dbReference type="SMART" id="SM00986">
    <property type="entry name" value="UDG"/>
    <property type="match status" value="1"/>
</dbReference>
<keyword evidence="2" id="KW-0597">Phosphoprotein</keyword>
<dbReference type="InterPro" id="IPR036895">
    <property type="entry name" value="Uracil-DNA_glycosylase-like_sf"/>
</dbReference>
<feature type="region of interest" description="Disordered" evidence="15">
    <location>
        <begin position="13"/>
        <end position="69"/>
    </location>
</feature>
<dbReference type="InterPro" id="IPR005122">
    <property type="entry name" value="Uracil-DNA_glycosylase-like"/>
</dbReference>
<evidence type="ECO:0000256" key="10">
    <source>
        <dbReference type="ARBA" id="ARBA00052828"/>
    </source>
</evidence>
<evidence type="ECO:0000256" key="8">
    <source>
        <dbReference type="ARBA" id="ARBA00023242"/>
    </source>
</evidence>
<dbReference type="NCBIfam" id="NF003592">
    <property type="entry name" value="PRK05254.1-5"/>
    <property type="match status" value="1"/>
</dbReference>
<dbReference type="Gene3D" id="3.40.470.10">
    <property type="entry name" value="Uracil-DNA glycosylase-like domain"/>
    <property type="match status" value="1"/>
</dbReference>
<feature type="domain" description="Uracil-DNA glycosylase-like" evidence="16">
    <location>
        <begin position="138"/>
        <end position="304"/>
    </location>
</feature>
<comment type="catalytic activity">
    <reaction evidence="12 14">
        <text>Hydrolyzes single-stranded DNA or mismatched double-stranded DNA and polynucleotides, releasing free uracil.</text>
        <dbReference type="EC" id="3.2.2.27"/>
    </reaction>
</comment>
<sequence>MIGQKTLYSFFSPSPARKRRACSPDPTDPGAGVAAVAENGDVAASPAKKARAGQEEPGTPPSSPLSPEQLDRIQKNKAAALLRLAARNVPVGFGDSWKKQLSGEFGKPYFIKLMGFVAEERKRYTVYPPPHQVFTWTQMCDIRDVKVVILGQDPYHGPNQAHGLCFSVQRPVLPPPSLENIYKELSTDIDGFVHPGHGDLSGWAKQGVLLLNAVLTVRAHQANSHKERGWEQFTDAVVSWLNHNLNGLIFLLWGSYAQKKGSAIDRTGPHYVVQAGLELNYIVWAGHEPAEILLSQPPKYWDYRSDTMSYRLLIPPRCQCIEDFLAVDIFLKPMSCFRSLARSPLTGVNCDPTERWSTSWGDV</sequence>
<dbReference type="NCBIfam" id="TIGR00628">
    <property type="entry name" value="ung"/>
    <property type="match status" value="1"/>
</dbReference>
<keyword evidence="17" id="KW-1185">Reference proteome</keyword>
<comment type="function">
    <text evidence="12 14">Excises uracil residues from the DNA which can arise as a result of misincorporation of dUMP residues by DNA polymerase or due to deamination of cytosine.</text>
</comment>
<evidence type="ECO:0000256" key="1">
    <source>
        <dbReference type="ARBA" id="ARBA00008184"/>
    </source>
</evidence>
<comment type="subunit">
    <text evidence="11">Interacts with RPA2 subunit of the RPA trimer; this interaction mediates UNG2 recruitment to RPA-coated single-stranded DNA at stalled replication forks. Interacts with PCNA; this interaction mediates UNG2 recruitment to S-phase replication foci. Interacts (via N-terminus) with FAM72A.</text>
</comment>
<evidence type="ECO:0000313" key="17">
    <source>
        <dbReference type="Proteomes" id="UP000694906"/>
    </source>
</evidence>
<keyword evidence="7 12" id="KW-0234">DNA repair</keyword>
<reference evidence="18" key="1">
    <citation type="submission" date="2025-08" db="UniProtKB">
        <authorList>
            <consortium name="RefSeq"/>
        </authorList>
    </citation>
    <scope>IDENTIFICATION</scope>
</reference>
<dbReference type="AlphaFoldDB" id="A0AAX6SYZ5"/>
<comment type="catalytic activity">
    <reaction evidence="9">
        <text>a 2'-deoxyuridine in double-stranded DNA + H2O = a 2'-deoxyribose 5'-monophosphate in double-stranded DNA + uracil</text>
        <dbReference type="Rhea" id="RHEA:81455"/>
        <dbReference type="Rhea" id="RHEA-COMP:14231"/>
        <dbReference type="Rhea" id="RHEA-COMP:17071"/>
        <dbReference type="ChEBI" id="CHEBI:15377"/>
        <dbReference type="ChEBI" id="CHEBI:17568"/>
        <dbReference type="ChEBI" id="CHEBI:133902"/>
        <dbReference type="ChEBI" id="CHEBI:139095"/>
    </reaction>
    <physiologicalReaction direction="left-to-right" evidence="9">
        <dbReference type="Rhea" id="RHEA:81456"/>
    </physiologicalReaction>
</comment>
<dbReference type="FunFam" id="3.40.470.10:FF:000004">
    <property type="entry name" value="Uracil-DNA glycosylase"/>
    <property type="match status" value="1"/>
</dbReference>
<comment type="subcellular location">
    <subcellularLocation>
        <location evidence="12">Mitochondrion</location>
    </subcellularLocation>
    <subcellularLocation>
        <location evidence="12">Nucleus</location>
    </subcellularLocation>
</comment>
<evidence type="ECO:0000256" key="13">
    <source>
        <dbReference type="PROSITE-ProRule" id="PRU10072"/>
    </source>
</evidence>
<dbReference type="PANTHER" id="PTHR11264:SF0">
    <property type="entry name" value="URACIL-DNA GLYCOSYLASE"/>
    <property type="match status" value="1"/>
</dbReference>
<organism evidence="17 18">
    <name type="scientific">Heterocephalus glaber</name>
    <name type="common">Naked mole rat</name>
    <dbReference type="NCBI Taxonomy" id="10181"/>
    <lineage>
        <taxon>Eukaryota</taxon>
        <taxon>Metazoa</taxon>
        <taxon>Chordata</taxon>
        <taxon>Craniata</taxon>
        <taxon>Vertebrata</taxon>
        <taxon>Euteleostomi</taxon>
        <taxon>Mammalia</taxon>
        <taxon>Eutheria</taxon>
        <taxon>Euarchontoglires</taxon>
        <taxon>Glires</taxon>
        <taxon>Rodentia</taxon>
        <taxon>Hystricomorpha</taxon>
        <taxon>Bathyergidae</taxon>
        <taxon>Heterocephalus</taxon>
    </lineage>
</organism>
<feature type="active site" description="Proton acceptor" evidence="12 13">
    <location>
        <position position="153"/>
    </location>
</feature>
<keyword evidence="5" id="KW-0007">Acetylation</keyword>
<comment type="subunit">
    <text evidence="12">Monomer. Interacts with FAM72A.</text>
</comment>
<keyword evidence="8 12" id="KW-0539">Nucleus</keyword>
<dbReference type="GO" id="GO:0004844">
    <property type="term" value="F:uracil DNA N-glycosylase activity"/>
    <property type="evidence" value="ECO:0007669"/>
    <property type="project" value="UniProtKB-UniRule"/>
</dbReference>
<dbReference type="SMART" id="SM00987">
    <property type="entry name" value="UreE_C"/>
    <property type="match status" value="1"/>
</dbReference>
<keyword evidence="6 12" id="KW-0496">Mitochondrion</keyword>
<proteinExistence type="inferred from homology"/>
<dbReference type="HAMAP" id="MF_00148">
    <property type="entry name" value="UDG"/>
    <property type="match status" value="1"/>
</dbReference>
<dbReference type="Pfam" id="PF03167">
    <property type="entry name" value="UDG"/>
    <property type="match status" value="1"/>
</dbReference>
<dbReference type="GO" id="GO:0005739">
    <property type="term" value="C:mitochondrion"/>
    <property type="evidence" value="ECO:0007669"/>
    <property type="project" value="UniProtKB-SubCell"/>
</dbReference>
<dbReference type="CTD" id="7374"/>
<evidence type="ECO:0000259" key="16">
    <source>
        <dbReference type="SMART" id="SM00986"/>
    </source>
</evidence>
<evidence type="ECO:0000256" key="6">
    <source>
        <dbReference type="ARBA" id="ARBA00023128"/>
    </source>
</evidence>
<keyword evidence="3 12" id="KW-0227">DNA damage</keyword>
<protein>
    <recommendedName>
        <fullName evidence="12 14">Uracil-DNA glycosylase</fullName>
        <shortName evidence="12">UDG</shortName>
        <ecNumber evidence="12 14">3.2.2.27</ecNumber>
    </recommendedName>
</protein>
<dbReference type="PROSITE" id="PS00130">
    <property type="entry name" value="U_DNA_GLYCOSYLASE"/>
    <property type="match status" value="1"/>
</dbReference>
<keyword evidence="4 12" id="KW-0378">Hydrolase</keyword>
<dbReference type="InterPro" id="IPR018085">
    <property type="entry name" value="Ura-DNA_Glyclase_AS"/>
</dbReference>
<dbReference type="GO" id="GO:0097510">
    <property type="term" value="P:base-excision repair, AP site formation via deaminated base removal"/>
    <property type="evidence" value="ECO:0007669"/>
    <property type="project" value="TreeGrafter"/>
</dbReference>
<accession>A0AAX6SYZ5</accession>
<dbReference type="PANTHER" id="PTHR11264">
    <property type="entry name" value="URACIL-DNA GLYCOSYLASE"/>
    <property type="match status" value="1"/>
</dbReference>
<dbReference type="RefSeq" id="XP_021112993.1">
    <property type="nucleotide sequence ID" value="XM_021257334.1"/>
</dbReference>
<evidence type="ECO:0000256" key="3">
    <source>
        <dbReference type="ARBA" id="ARBA00022763"/>
    </source>
</evidence>
<evidence type="ECO:0000256" key="7">
    <source>
        <dbReference type="ARBA" id="ARBA00023204"/>
    </source>
</evidence>
<evidence type="ECO:0000256" key="12">
    <source>
        <dbReference type="HAMAP-Rule" id="MF_03166"/>
    </source>
</evidence>
<comment type="catalytic activity">
    <reaction evidence="10">
        <text>a 2'-deoxyuridine in single-stranded DNA + H2O = a 2'-deoxyribose 5'-monophosphate in single-stranded DNA + uracil</text>
        <dbReference type="Rhea" id="RHEA:81459"/>
        <dbReference type="Rhea" id="RHEA-COMP:12847"/>
        <dbReference type="Rhea" id="RHEA-COMP:19684"/>
        <dbReference type="ChEBI" id="CHEBI:15377"/>
        <dbReference type="ChEBI" id="CHEBI:17568"/>
        <dbReference type="ChEBI" id="CHEBI:133902"/>
        <dbReference type="ChEBI" id="CHEBI:139095"/>
    </reaction>
    <physiologicalReaction direction="left-to-right" evidence="10">
        <dbReference type="Rhea" id="RHEA:81460"/>
    </physiologicalReaction>
</comment>
<name>A0AAX6SYZ5_HETGA</name>
<dbReference type="NCBIfam" id="NF003589">
    <property type="entry name" value="PRK05254.1-2"/>
    <property type="match status" value="1"/>
</dbReference>
<dbReference type="EC" id="3.2.2.27" evidence="12 14"/>
<gene>
    <name evidence="18" type="primary">Ung</name>
    <name evidence="12" type="synonym">UNG</name>
    <name evidence="12" type="synonym">UNG1</name>
</gene>
<dbReference type="InterPro" id="IPR002043">
    <property type="entry name" value="UDG_fam1"/>
</dbReference>
<evidence type="ECO:0000256" key="2">
    <source>
        <dbReference type="ARBA" id="ARBA00022553"/>
    </source>
</evidence>
<evidence type="ECO:0000256" key="15">
    <source>
        <dbReference type="SAM" id="MobiDB-lite"/>
    </source>
</evidence>
<evidence type="ECO:0000256" key="5">
    <source>
        <dbReference type="ARBA" id="ARBA00022990"/>
    </source>
</evidence>
<evidence type="ECO:0000256" key="14">
    <source>
        <dbReference type="RuleBase" id="RU003780"/>
    </source>
</evidence>